<feature type="region of interest" description="Disordered" evidence="1">
    <location>
        <begin position="123"/>
        <end position="147"/>
    </location>
</feature>
<keyword evidence="2" id="KW-0812">Transmembrane</keyword>
<evidence type="ECO:0000313" key="3">
    <source>
        <dbReference type="EMBL" id="NNG53550.1"/>
    </source>
</evidence>
<gene>
    <name evidence="3" type="ORF">HKX05_09310</name>
    <name evidence="4" type="ORF">HLV41_04105</name>
</gene>
<accession>A0A7Y7QT81</accession>
<feature type="compositionally biased region" description="Basic and acidic residues" evidence="1">
    <location>
        <begin position="128"/>
        <end position="147"/>
    </location>
</feature>
<name>A0A7Y7QT81_9SPHN</name>
<dbReference type="Proteomes" id="UP000557656">
    <property type="component" value="Unassembled WGS sequence"/>
</dbReference>
<organism evidence="4 5">
    <name type="scientific">Sphingomonas sanguinis</name>
    <dbReference type="NCBI Taxonomy" id="33051"/>
    <lineage>
        <taxon>Bacteria</taxon>
        <taxon>Pseudomonadati</taxon>
        <taxon>Pseudomonadota</taxon>
        <taxon>Alphaproteobacteria</taxon>
        <taxon>Sphingomonadales</taxon>
        <taxon>Sphingomonadaceae</taxon>
        <taxon>Sphingomonas</taxon>
    </lineage>
</organism>
<dbReference type="AlphaFoldDB" id="A0A7Y7QT81"/>
<dbReference type="Proteomes" id="UP000531581">
    <property type="component" value="Unassembled WGS sequence"/>
</dbReference>
<evidence type="ECO:0000256" key="2">
    <source>
        <dbReference type="SAM" id="Phobius"/>
    </source>
</evidence>
<reference evidence="5 6" key="1">
    <citation type="submission" date="2020-05" db="EMBL/GenBank/DDBJ databases">
        <title>Draft Genome Sequences of Sphingomonas sp. Isolated from the International Space Station.</title>
        <authorList>
            <person name="Bijlani S."/>
            <person name="Singh N.K."/>
            <person name="Mason C.E."/>
            <person name="Wang C.C."/>
            <person name="Venkateswaran K."/>
        </authorList>
    </citation>
    <scope>NUCLEOTIDE SEQUENCE [LARGE SCALE GENOMIC DNA]</scope>
    <source>
        <strain evidence="3 6">IIF7SW-B5</strain>
        <strain evidence="4">ISS-IIF7SWP</strain>
    </source>
</reference>
<sequence>MTATLLLLGLTITLYVWPDLPVSRWLAGMLVEAPARLLGRVRPGHMAMMALGIALLGLAIWFEIDEIRMLAPAAGAMGDLVMLASAVEWGGVAELAMAVVLSSSLLARWPVFGRWAGRMSSSRTAHPRRVERPANDSDDSEGRRLAA</sequence>
<evidence type="ECO:0000313" key="5">
    <source>
        <dbReference type="Proteomes" id="UP000531581"/>
    </source>
</evidence>
<dbReference type="RefSeq" id="WP_061780402.1">
    <property type="nucleotide sequence ID" value="NZ_JABEOV010000012.1"/>
</dbReference>
<comment type="caution">
    <text evidence="4">The sequence shown here is derived from an EMBL/GenBank/DDBJ whole genome shotgun (WGS) entry which is preliminary data.</text>
</comment>
<evidence type="ECO:0000313" key="6">
    <source>
        <dbReference type="Proteomes" id="UP000557656"/>
    </source>
</evidence>
<evidence type="ECO:0000256" key="1">
    <source>
        <dbReference type="SAM" id="MobiDB-lite"/>
    </source>
</evidence>
<evidence type="ECO:0000313" key="4">
    <source>
        <dbReference type="EMBL" id="NVP30219.1"/>
    </source>
</evidence>
<dbReference type="EMBL" id="JABEOV010000012">
    <property type="protein sequence ID" value="NNG53550.1"/>
    <property type="molecule type" value="Genomic_DNA"/>
</dbReference>
<keyword evidence="6" id="KW-1185">Reference proteome</keyword>
<dbReference type="GeneID" id="78486706"/>
<dbReference type="EMBL" id="JABYQV010000002">
    <property type="protein sequence ID" value="NVP30219.1"/>
    <property type="molecule type" value="Genomic_DNA"/>
</dbReference>
<feature type="transmembrane region" description="Helical" evidence="2">
    <location>
        <begin position="42"/>
        <end position="62"/>
    </location>
</feature>
<keyword evidence="2" id="KW-1133">Transmembrane helix</keyword>
<keyword evidence="2" id="KW-0472">Membrane</keyword>
<protein>
    <submittedName>
        <fullName evidence="4">Uncharacterized protein</fullName>
    </submittedName>
</protein>
<proteinExistence type="predicted"/>